<name>A0A9P0NLK8_9DIPT</name>
<dbReference type="GO" id="GO:0008017">
    <property type="term" value="F:microtubule binding"/>
    <property type="evidence" value="ECO:0007669"/>
    <property type="project" value="InterPro"/>
</dbReference>
<reference evidence="3" key="2">
    <citation type="submission" date="2022-10" db="EMBL/GenBank/DDBJ databases">
        <authorList>
            <consortium name="ENA_rothamsted_submissions"/>
            <consortium name="culmorum"/>
            <person name="King R."/>
        </authorList>
    </citation>
    <scope>NUCLEOTIDE SEQUENCE</scope>
</reference>
<evidence type="ECO:0000256" key="1">
    <source>
        <dbReference type="SAM" id="Coils"/>
    </source>
</evidence>
<dbReference type="Proteomes" id="UP001153620">
    <property type="component" value="Chromosome 3"/>
</dbReference>
<feature type="coiled-coil region" evidence="1">
    <location>
        <begin position="55"/>
        <end position="128"/>
    </location>
</feature>
<feature type="region of interest" description="Disordered" evidence="2">
    <location>
        <begin position="660"/>
        <end position="683"/>
    </location>
</feature>
<dbReference type="GO" id="GO:1990023">
    <property type="term" value="C:mitotic spindle midzone"/>
    <property type="evidence" value="ECO:0007669"/>
    <property type="project" value="TreeGrafter"/>
</dbReference>
<gene>
    <name evidence="3" type="ORF">CHIRRI_LOCUS12648</name>
</gene>
<evidence type="ECO:0000313" key="4">
    <source>
        <dbReference type="Proteomes" id="UP001153620"/>
    </source>
</evidence>
<accession>A0A9P0NLK8</accession>
<evidence type="ECO:0008006" key="5">
    <source>
        <dbReference type="Google" id="ProtNLM"/>
    </source>
</evidence>
<keyword evidence="4" id="KW-1185">Reference proteome</keyword>
<dbReference type="AlphaFoldDB" id="A0A9P0NLK8"/>
<dbReference type="EMBL" id="OU895879">
    <property type="protein sequence ID" value="CAH1730633.1"/>
    <property type="molecule type" value="Genomic_DNA"/>
</dbReference>
<dbReference type="InterPro" id="IPR007145">
    <property type="entry name" value="MAP65_Ase1_PRC1"/>
</dbReference>
<evidence type="ECO:0000256" key="2">
    <source>
        <dbReference type="SAM" id="MobiDB-lite"/>
    </source>
</evidence>
<keyword evidence="1" id="KW-0175">Coiled coil</keyword>
<sequence>MDDLRQKVSQEVNEIAEEKIEYLSQLWKELFEKEIGMDHMRKLLNHVDAFFTDIIVETESRKEAIMERIEDLNSEKENLKRLLKEDVEDVPESHVPLYTLQMNIDESLKNLREKLRRRHEQIENYLHEQDVLCSELGESKRPLSADPLPSEAEMNQFADHLESLTDLKFKRLAEIMNVREDIKEVVSKLELKVLGDFENNLVNSDDLKPTKNNIQKLKDLYQLFESQYQKMKYQMEDMKKRLSQLWKFLDIPESHQHKFDKYTEINQSNYDKLHFEVERCEQIKRENIRVFIERVRIEIEEYWEKCLKSEAERLRFRTFTANTYNEDVLEMHEDELRELKLFYENNEHIFNMIQERQDLWNQMELLQNKEQDPKRYANRGGQLLKEEKERKMITIKLPKIEAKLIEMCEEFEATSKRPFTVFGVAVQDLIEKDYDTKRQEKLTKSGKKILATPMKTPLRANTTGLRTPLTVEQTLINRTNAAKSTGNRLRVPTSALQIKTLSTTSSSTASSVRSVHTENGKRKVIAQVSSVPPAKRKLLGAFVSPAPRNVLKPTINNTQNVQNKSNRGNKSATLKVYNVGSIIKRRSKSRKSIGKKRRSSLQKCKKIPEILLSSTETLNTDTTNYEGFENYVYESKKIIRSSELPRPLYVPVNHHGFASPMMKKTPTNNRVGLTPSSSTPSKHYVQPKELEFSMII</sequence>
<reference evidence="3" key="1">
    <citation type="submission" date="2022-01" db="EMBL/GenBank/DDBJ databases">
        <authorList>
            <person name="King R."/>
        </authorList>
    </citation>
    <scope>NUCLEOTIDE SEQUENCE</scope>
</reference>
<feature type="compositionally biased region" description="Polar residues" evidence="2">
    <location>
        <begin position="665"/>
        <end position="681"/>
    </location>
</feature>
<dbReference type="PANTHER" id="PTHR19321">
    <property type="entry name" value="PROTEIN REGULATOR OF CYTOKINESIS 1 PRC1-RELATED"/>
    <property type="match status" value="1"/>
</dbReference>
<dbReference type="GO" id="GO:0005737">
    <property type="term" value="C:cytoplasm"/>
    <property type="evidence" value="ECO:0007669"/>
    <property type="project" value="TreeGrafter"/>
</dbReference>
<dbReference type="Pfam" id="PF03999">
    <property type="entry name" value="MAP65_ASE1"/>
    <property type="match status" value="1"/>
</dbReference>
<dbReference type="GO" id="GO:0051256">
    <property type="term" value="P:mitotic spindle midzone assembly"/>
    <property type="evidence" value="ECO:0007669"/>
    <property type="project" value="TreeGrafter"/>
</dbReference>
<protein>
    <recommendedName>
        <fullName evidence="5">Protein regulator of cytokinesis 1</fullName>
    </recommendedName>
</protein>
<dbReference type="Gene3D" id="1.20.58.1520">
    <property type="match status" value="1"/>
</dbReference>
<dbReference type="PANTHER" id="PTHR19321:SF41">
    <property type="entry name" value="FASCETTO-RELATED"/>
    <property type="match status" value="1"/>
</dbReference>
<organism evidence="3 4">
    <name type="scientific">Chironomus riparius</name>
    <dbReference type="NCBI Taxonomy" id="315576"/>
    <lineage>
        <taxon>Eukaryota</taxon>
        <taxon>Metazoa</taxon>
        <taxon>Ecdysozoa</taxon>
        <taxon>Arthropoda</taxon>
        <taxon>Hexapoda</taxon>
        <taxon>Insecta</taxon>
        <taxon>Pterygota</taxon>
        <taxon>Neoptera</taxon>
        <taxon>Endopterygota</taxon>
        <taxon>Diptera</taxon>
        <taxon>Nematocera</taxon>
        <taxon>Chironomoidea</taxon>
        <taxon>Chironomidae</taxon>
        <taxon>Chironominae</taxon>
        <taxon>Chironomus</taxon>
    </lineage>
</organism>
<proteinExistence type="predicted"/>
<evidence type="ECO:0000313" key="3">
    <source>
        <dbReference type="EMBL" id="CAH1730633.1"/>
    </source>
</evidence>